<dbReference type="SMART" id="SM00861">
    <property type="entry name" value="Transket_pyr"/>
    <property type="match status" value="1"/>
</dbReference>
<name>A0A1G6QMH6_9GAMM</name>
<dbReference type="GO" id="GO:0030976">
    <property type="term" value="F:thiamine pyrophosphate binding"/>
    <property type="evidence" value="ECO:0007669"/>
    <property type="project" value="InterPro"/>
</dbReference>
<evidence type="ECO:0000313" key="12">
    <source>
        <dbReference type="EMBL" id="SDC93518.1"/>
    </source>
</evidence>
<dbReference type="PIRSF" id="PIRSF000157">
    <property type="entry name" value="Oxoglu_dh_E1"/>
    <property type="match status" value="1"/>
</dbReference>
<gene>
    <name evidence="12" type="ORF">SAMN05216576_10887</name>
</gene>
<evidence type="ECO:0000256" key="5">
    <source>
        <dbReference type="ARBA" id="ARBA00012280"/>
    </source>
</evidence>
<dbReference type="FunFam" id="3.40.50.12470:FF:000009">
    <property type="entry name" value="2-oxoglutarate dehydrogenase E1 component"/>
    <property type="match status" value="1"/>
</dbReference>
<dbReference type="InterPro" id="IPR011603">
    <property type="entry name" value="2oxoglutarate_DH_E1"/>
</dbReference>
<protein>
    <recommendedName>
        <fullName evidence="6">2-oxoglutarate dehydrogenase E1 component</fullName>
        <ecNumber evidence="5">1.2.4.2</ecNumber>
    </recommendedName>
    <alternativeName>
        <fullName evidence="10">Alpha-ketoglutarate dehydrogenase</fullName>
    </alternativeName>
</protein>
<dbReference type="EC" id="1.2.4.2" evidence="5"/>
<dbReference type="Proteomes" id="UP000199467">
    <property type="component" value="Unassembled WGS sequence"/>
</dbReference>
<dbReference type="RefSeq" id="WP_021488967.1">
    <property type="nucleotide sequence ID" value="NZ_FMZQ01000008.1"/>
</dbReference>
<evidence type="ECO:0000256" key="10">
    <source>
        <dbReference type="ARBA" id="ARBA00030680"/>
    </source>
</evidence>
<dbReference type="Gene3D" id="3.40.50.970">
    <property type="match status" value="1"/>
</dbReference>
<evidence type="ECO:0000256" key="8">
    <source>
        <dbReference type="ARBA" id="ARBA00023052"/>
    </source>
</evidence>
<dbReference type="InterPro" id="IPR031717">
    <property type="entry name" value="ODO-1/KGD_C"/>
</dbReference>
<dbReference type="Gene3D" id="1.10.287.1150">
    <property type="entry name" value="TPP helical domain"/>
    <property type="match status" value="1"/>
</dbReference>
<evidence type="ECO:0000256" key="7">
    <source>
        <dbReference type="ARBA" id="ARBA00023002"/>
    </source>
</evidence>
<dbReference type="NCBIfam" id="NF008907">
    <property type="entry name" value="PRK12270.1"/>
    <property type="match status" value="1"/>
</dbReference>
<evidence type="ECO:0000313" key="13">
    <source>
        <dbReference type="Proteomes" id="UP000199467"/>
    </source>
</evidence>
<organism evidence="12 13">
    <name type="scientific">Ectopseudomonas chengduensis</name>
    <dbReference type="NCBI Taxonomy" id="489632"/>
    <lineage>
        <taxon>Bacteria</taxon>
        <taxon>Pseudomonadati</taxon>
        <taxon>Pseudomonadota</taxon>
        <taxon>Gammaproteobacteria</taxon>
        <taxon>Pseudomonadales</taxon>
        <taxon>Pseudomonadaceae</taxon>
        <taxon>Ectopseudomonas</taxon>
    </lineage>
</organism>
<dbReference type="InterPro" id="IPR042179">
    <property type="entry name" value="KGD_C_sf"/>
</dbReference>
<dbReference type="InterPro" id="IPR005475">
    <property type="entry name" value="Transketolase-like_Pyr-bd"/>
</dbReference>
<dbReference type="FunFam" id="3.40.50.970:FF:000014">
    <property type="entry name" value="2-oxoglutarate dehydrogenase E1 component"/>
    <property type="match status" value="1"/>
</dbReference>
<dbReference type="NCBIfam" id="NF006914">
    <property type="entry name" value="PRK09404.1"/>
    <property type="match status" value="1"/>
</dbReference>
<comment type="subunit">
    <text evidence="4">Homodimer. Part of the 2-oxoglutarate dehydrogenase (OGDH) complex composed of E1 (2-oxoglutarate dehydrogenase), E2 (dihydrolipoamide succinyltransferase) and E3 (dihydrolipoamide dehydrogenase); the complex contains multiple copies of the three enzymatic components (E1, E2 and E3).</text>
</comment>
<dbReference type="Pfam" id="PF00676">
    <property type="entry name" value="E1_dh"/>
    <property type="match status" value="1"/>
</dbReference>
<evidence type="ECO:0000256" key="6">
    <source>
        <dbReference type="ARBA" id="ARBA00013321"/>
    </source>
</evidence>
<dbReference type="FunFam" id="1.10.287.1150:FF:000004">
    <property type="entry name" value="2-oxoglutarate dehydrogenase E1 component"/>
    <property type="match status" value="1"/>
</dbReference>
<dbReference type="GO" id="GO:0006096">
    <property type="term" value="P:glycolytic process"/>
    <property type="evidence" value="ECO:0007669"/>
    <property type="project" value="UniProtKB-KW"/>
</dbReference>
<dbReference type="GO" id="GO:0005829">
    <property type="term" value="C:cytosol"/>
    <property type="evidence" value="ECO:0007669"/>
    <property type="project" value="TreeGrafter"/>
</dbReference>
<keyword evidence="7" id="KW-0560">Oxidoreductase</keyword>
<keyword evidence="9" id="KW-0324">Glycolysis</keyword>
<dbReference type="GO" id="GO:0004591">
    <property type="term" value="F:oxoglutarate dehydrogenase (succinyl-transferring) activity"/>
    <property type="evidence" value="ECO:0007669"/>
    <property type="project" value="UniProtKB-EC"/>
</dbReference>
<evidence type="ECO:0000256" key="11">
    <source>
        <dbReference type="ARBA" id="ARBA00051911"/>
    </source>
</evidence>
<dbReference type="CDD" id="cd02016">
    <property type="entry name" value="TPP_E1_OGDC_like"/>
    <property type="match status" value="1"/>
</dbReference>
<comment type="similarity">
    <text evidence="3">Belongs to the alpha-ketoglutarate dehydrogenase family.</text>
</comment>
<comment type="cofactor">
    <cofactor evidence="1">
        <name>thiamine diphosphate</name>
        <dbReference type="ChEBI" id="CHEBI:58937"/>
    </cofactor>
</comment>
<dbReference type="GeneID" id="83641947"/>
<dbReference type="SUPFAM" id="SSF52518">
    <property type="entry name" value="Thiamin diphosphate-binding fold (THDP-binding)"/>
    <property type="match status" value="2"/>
</dbReference>
<sequence>MQESVMQRMWDSAHLSGGNAAYVEELYELYLHDPNAVPEEWRTYFQKLPTDGSAATDVSHSTIRDHFVLLAKNSRRAQPVSAGAVSSEHEKKQVEVLRLIQAYRMRGHQAAQLDPLGLWVRTAPSDLSINHYGLTDADLDTTFRTGELYIGKEEATLREIRDALQQTYCRTIGAEFTHIVDSGQRNWFAQRLESVRGRPQFSAEVQAHVLERVTAAEGLEKYLGTKYPGTKRFGLEGGESLIPLLDEIIQRSGSYGTKEVVIGMAHRGRLNVLVNTFGKNPRDLFDEFEGKKTEGLSSGDVKYHQGFSSNVMTAGGEVHLALAFNPSHLEIVSPVVEGSVRARQDRRSDATGDKVLPISIHGDAAFAGQGVVMETFQMSQTRGYKTGGTIHIVINNQVGFTISNPLDARSTEYATDVAKMIQAPIFHVNGDDPEAVLFVTQLAVDYRMQYKRDVVIDLVCYRRRGHNEADEPNGTQPLMYQQIAKQRTTRELYADALIAAGVQSSDDVQAKIDEYRTALDNGQHVVKSLVKEPNKELFVDWRPYLGHAWTARHDTRFDLKTLQDLSAKLLEIPEGFLVQRQVAKILEDRQKMGAGGLPINWGFAETMAYATLLVEGHPIRMTGQDIGRGTFSHRHAVLHNQKDASTYVPLKNLYDGQPKFELYDSYLSEEAVLAFEYGYATTTPNALVIWEAQFGDFANGAQVVFDQFISSGETKWGRLCGLTVLLPHGYEGQGPEHSSARLERYLQLCAEHNMQVCVPTTPAQVYHMLRRQVIRPLRKPLVVLTPKSLLRHKLAISTLEDLAEGSFQTVIGEIDSLDPKKVERLVLCSGKVYYDLLEKRRAEGREDIAIIRIEQLYPFPEDDLAEALAPYKNLKHIVWCQEEPMNQGAWYCSQHHMRRVATAHKKSLFLEYAGRDASAAPACGYASMHAEQQEKLLQDAFTV</sequence>
<dbReference type="EMBL" id="FMZQ01000008">
    <property type="protein sequence ID" value="SDC93518.1"/>
    <property type="molecule type" value="Genomic_DNA"/>
</dbReference>
<dbReference type="InterPro" id="IPR032106">
    <property type="entry name" value="2-oxogl_dehyd_N"/>
</dbReference>
<keyword evidence="13" id="KW-1185">Reference proteome</keyword>
<dbReference type="PANTHER" id="PTHR23152:SF4">
    <property type="entry name" value="2-OXOADIPATE DEHYDROGENASE COMPLEX COMPONENT E1"/>
    <property type="match status" value="1"/>
</dbReference>
<dbReference type="Gene3D" id="3.40.50.11610">
    <property type="entry name" value="Multifunctional 2-oxoglutarate metabolism enzyme, C-terminal domain"/>
    <property type="match status" value="1"/>
</dbReference>
<dbReference type="GO" id="GO:0006099">
    <property type="term" value="P:tricarboxylic acid cycle"/>
    <property type="evidence" value="ECO:0007669"/>
    <property type="project" value="TreeGrafter"/>
</dbReference>
<evidence type="ECO:0000256" key="4">
    <source>
        <dbReference type="ARBA" id="ARBA00011301"/>
    </source>
</evidence>
<comment type="catalytic activity">
    <reaction evidence="11">
        <text>N(6)-[(R)-lipoyl]-L-lysyl-[protein] + 2-oxoglutarate + H(+) = N(6)-[(R)-S(8)-succinyldihydrolipoyl]-L-lysyl-[protein] + CO2</text>
        <dbReference type="Rhea" id="RHEA:12188"/>
        <dbReference type="Rhea" id="RHEA-COMP:10474"/>
        <dbReference type="Rhea" id="RHEA-COMP:20092"/>
        <dbReference type="ChEBI" id="CHEBI:15378"/>
        <dbReference type="ChEBI" id="CHEBI:16526"/>
        <dbReference type="ChEBI" id="CHEBI:16810"/>
        <dbReference type="ChEBI" id="CHEBI:83099"/>
        <dbReference type="ChEBI" id="CHEBI:83120"/>
        <dbReference type="EC" id="1.2.4.2"/>
    </reaction>
</comment>
<evidence type="ECO:0000256" key="2">
    <source>
        <dbReference type="ARBA" id="ARBA00003906"/>
    </source>
</evidence>
<dbReference type="Gene3D" id="3.40.50.12470">
    <property type="match status" value="1"/>
</dbReference>
<dbReference type="InterPro" id="IPR029061">
    <property type="entry name" value="THDP-binding"/>
</dbReference>
<evidence type="ECO:0000256" key="1">
    <source>
        <dbReference type="ARBA" id="ARBA00001964"/>
    </source>
</evidence>
<comment type="function">
    <text evidence="2">E1 component of the 2-oxoglutarate dehydrogenase (OGDH) complex which catalyzes the decarboxylation of 2-oxoglutarate, the first step in the conversion of 2-oxoglutarate to succinyl-CoA and CO(2).</text>
</comment>
<dbReference type="GO" id="GO:0045252">
    <property type="term" value="C:oxoglutarate dehydrogenase complex"/>
    <property type="evidence" value="ECO:0007669"/>
    <property type="project" value="TreeGrafter"/>
</dbReference>
<dbReference type="Pfam" id="PF16078">
    <property type="entry name" value="2-oxogl_dehyd_N"/>
    <property type="match status" value="1"/>
</dbReference>
<dbReference type="NCBIfam" id="TIGR00239">
    <property type="entry name" value="2oxo_dh_E1"/>
    <property type="match status" value="1"/>
</dbReference>
<evidence type="ECO:0000256" key="9">
    <source>
        <dbReference type="ARBA" id="ARBA00023152"/>
    </source>
</evidence>
<dbReference type="InterPro" id="IPR001017">
    <property type="entry name" value="DH_E1"/>
</dbReference>
<evidence type="ECO:0000256" key="3">
    <source>
        <dbReference type="ARBA" id="ARBA00006936"/>
    </source>
</evidence>
<dbReference type="Pfam" id="PF16870">
    <property type="entry name" value="OxoGdeHyase_C"/>
    <property type="match status" value="1"/>
</dbReference>
<accession>A0A1G6QMH6</accession>
<dbReference type="PANTHER" id="PTHR23152">
    <property type="entry name" value="2-OXOGLUTARATE DEHYDROGENASE"/>
    <property type="match status" value="1"/>
</dbReference>
<keyword evidence="8" id="KW-0786">Thiamine pyrophosphate</keyword>
<proteinExistence type="inferred from homology"/>
<dbReference type="Pfam" id="PF02779">
    <property type="entry name" value="Transket_pyr"/>
    <property type="match status" value="1"/>
</dbReference>
<reference evidence="13" key="1">
    <citation type="submission" date="2016-10" db="EMBL/GenBank/DDBJ databases">
        <authorList>
            <person name="Varghese N."/>
            <person name="Submissions S."/>
        </authorList>
    </citation>
    <scope>NUCLEOTIDE SEQUENCE [LARGE SCALE GENOMIC DNA]</scope>
    <source>
        <strain evidence="13">DSM 26382</strain>
    </source>
</reference>
<dbReference type="AlphaFoldDB" id="A0A1G6QMH6"/>